<gene>
    <name evidence="1" type="ORF">ACFPZJ_08000</name>
</gene>
<dbReference type="EMBL" id="JBHSNY010000003">
    <property type="protein sequence ID" value="MFC5633734.1"/>
    <property type="molecule type" value="Genomic_DNA"/>
</dbReference>
<protein>
    <recommendedName>
        <fullName evidence="3">YbaB/EbfC DNA-binding family protein</fullName>
    </recommendedName>
</protein>
<reference evidence="2" key="1">
    <citation type="journal article" date="2019" name="Int. J. Syst. Evol. Microbiol.">
        <title>The Global Catalogue of Microorganisms (GCM) 10K type strain sequencing project: providing services to taxonomists for standard genome sequencing and annotation.</title>
        <authorList>
            <consortium name="The Broad Institute Genomics Platform"/>
            <consortium name="The Broad Institute Genome Sequencing Center for Infectious Disease"/>
            <person name="Wu L."/>
            <person name="Ma J."/>
        </authorList>
    </citation>
    <scope>NUCLEOTIDE SEQUENCE [LARGE SCALE GENOMIC DNA]</scope>
    <source>
        <strain evidence="2">CGMCC 4.7248</strain>
    </source>
</reference>
<proteinExistence type="predicted"/>
<comment type="caution">
    <text evidence="1">The sequence shown here is derived from an EMBL/GenBank/DDBJ whole genome shotgun (WGS) entry which is preliminary data.</text>
</comment>
<evidence type="ECO:0000313" key="2">
    <source>
        <dbReference type="Proteomes" id="UP001596154"/>
    </source>
</evidence>
<accession>A0ABW0ULY5</accession>
<evidence type="ECO:0008006" key="3">
    <source>
        <dbReference type="Google" id="ProtNLM"/>
    </source>
</evidence>
<dbReference type="RefSeq" id="WP_381019066.1">
    <property type="nucleotide sequence ID" value="NZ_JBHSNY010000003.1"/>
</dbReference>
<sequence length="156" mass="16607">MTSAPNPKVIRALADIEAAKQDVDADVAKCLDSVAGLIRQTGDPDAVFDRVLDGFAREELRVLTATHGVRLAESSAEAVESGTLPETLVFWEFNGNALAVVPRGQRPADTLAQLRAAVAERAEEQRLAESFQASVAAGDVEDVDSWHARVAAEAAR</sequence>
<name>A0ABW0ULY5_9ACTN</name>
<dbReference type="Proteomes" id="UP001596154">
    <property type="component" value="Unassembled WGS sequence"/>
</dbReference>
<evidence type="ECO:0000313" key="1">
    <source>
        <dbReference type="EMBL" id="MFC5633734.1"/>
    </source>
</evidence>
<keyword evidence="2" id="KW-1185">Reference proteome</keyword>
<organism evidence="1 2">
    <name type="scientific">Streptomyces bullii</name>
    <dbReference type="NCBI Taxonomy" id="349910"/>
    <lineage>
        <taxon>Bacteria</taxon>
        <taxon>Bacillati</taxon>
        <taxon>Actinomycetota</taxon>
        <taxon>Actinomycetes</taxon>
        <taxon>Kitasatosporales</taxon>
        <taxon>Streptomycetaceae</taxon>
        <taxon>Streptomyces</taxon>
    </lineage>
</organism>